<dbReference type="Gene3D" id="1.20.1260.10">
    <property type="match status" value="1"/>
</dbReference>
<dbReference type="Proteomes" id="UP000075683">
    <property type="component" value="Unassembled WGS sequence"/>
</dbReference>
<dbReference type="InterPro" id="IPR023188">
    <property type="entry name" value="DPS_DNA-bd_CS"/>
</dbReference>
<dbReference type="PROSITE" id="PS00819">
    <property type="entry name" value="DPS_2"/>
    <property type="match status" value="1"/>
</dbReference>
<comment type="caution">
    <text evidence="5">The sequence shown here is derived from an EMBL/GenBank/DDBJ whole genome shotgun (WGS) entry which is preliminary data.</text>
</comment>
<dbReference type="InterPro" id="IPR009078">
    <property type="entry name" value="Ferritin-like_SF"/>
</dbReference>
<dbReference type="GO" id="GO:0004322">
    <property type="term" value="F:ferroxidase activity"/>
    <property type="evidence" value="ECO:0007669"/>
    <property type="project" value="UniProtKB-EC"/>
</dbReference>
<dbReference type="CDD" id="cd01043">
    <property type="entry name" value="DPS"/>
    <property type="match status" value="1"/>
</dbReference>
<dbReference type="PANTHER" id="PTHR42932:SF1">
    <property type="entry name" value="GENERAL STRESS PROTEIN 20U"/>
    <property type="match status" value="1"/>
</dbReference>
<keyword evidence="5" id="KW-0560">Oxidoreductase</keyword>
<protein>
    <submittedName>
        <fullName evidence="5">Non-specific DNA-binding protein Dps</fullName>
        <ecNumber evidence="5">1.16.3.1</ecNumber>
    </submittedName>
</protein>
<sequence>MSKALAEGMNNIIANLTVLYMKMHHFHWYVKGTNFYVLHEKFEQFYNDLAGYIDEIAERLLTLNEAPVSTLEECLQRATVKEAKGDLSEQQMVEETISDFAKVIQQLKECLKAAEQEGDDITNDLLLSIAAQMDKNIWMLRAFSGKNAVPPQKAEPVAWLKKRG</sequence>
<accession>A0A150MCL6</accession>
<dbReference type="PROSITE" id="PS00818">
    <property type="entry name" value="DPS_1"/>
    <property type="match status" value="1"/>
</dbReference>
<proteinExistence type="inferred from homology"/>
<dbReference type="EC" id="1.16.3.1" evidence="5"/>
<dbReference type="PRINTS" id="PR01346">
    <property type="entry name" value="HELNAPAPROT"/>
</dbReference>
<dbReference type="AlphaFoldDB" id="A0A150MCL6"/>
<organism evidence="5 6">
    <name type="scientific">Caldibacillus debilis</name>
    <dbReference type="NCBI Taxonomy" id="301148"/>
    <lineage>
        <taxon>Bacteria</taxon>
        <taxon>Bacillati</taxon>
        <taxon>Bacillota</taxon>
        <taxon>Bacilli</taxon>
        <taxon>Bacillales</taxon>
        <taxon>Bacillaceae</taxon>
        <taxon>Caldibacillus</taxon>
    </lineage>
</organism>
<evidence type="ECO:0000313" key="5">
    <source>
        <dbReference type="EMBL" id="KYD22270.1"/>
    </source>
</evidence>
<dbReference type="GO" id="GO:0008199">
    <property type="term" value="F:ferric iron binding"/>
    <property type="evidence" value="ECO:0007669"/>
    <property type="project" value="InterPro"/>
</dbReference>
<dbReference type="OrthoDB" id="9797023at2"/>
<dbReference type="InterPro" id="IPR008331">
    <property type="entry name" value="Ferritin_DPS_dom"/>
</dbReference>
<keyword evidence="5" id="KW-0238">DNA-binding</keyword>
<dbReference type="InterPro" id="IPR002177">
    <property type="entry name" value="DPS_DNA-bd"/>
</dbReference>
<dbReference type="PIRSF" id="PIRSF005900">
    <property type="entry name" value="Dps"/>
    <property type="match status" value="1"/>
</dbReference>
<reference evidence="5 6" key="1">
    <citation type="submission" date="2016-01" db="EMBL/GenBank/DDBJ databases">
        <title>Draft Genome Sequences of Seven Thermophilic Sporeformers Isolated from Foods.</title>
        <authorList>
            <person name="Berendsen E.M."/>
            <person name="Wells-Bennik M.H."/>
            <person name="Krawcyk A.O."/>
            <person name="De Jong A."/>
            <person name="Holsappel S."/>
            <person name="Eijlander R.T."/>
            <person name="Kuipers O.P."/>
        </authorList>
    </citation>
    <scope>NUCLEOTIDE SEQUENCE [LARGE SCALE GENOMIC DNA]</scope>
    <source>
        <strain evidence="5 6">B4135</strain>
    </source>
</reference>
<feature type="domain" description="Ferritin/DPS" evidence="4">
    <location>
        <begin position="8"/>
        <end position="143"/>
    </location>
</feature>
<evidence type="ECO:0000256" key="2">
    <source>
        <dbReference type="RuleBase" id="RU003875"/>
    </source>
</evidence>
<evidence type="ECO:0000259" key="4">
    <source>
        <dbReference type="Pfam" id="PF00210"/>
    </source>
</evidence>
<dbReference type="GO" id="GO:0003677">
    <property type="term" value="F:DNA binding"/>
    <property type="evidence" value="ECO:0007669"/>
    <property type="project" value="UniProtKB-KW"/>
</dbReference>
<dbReference type="SUPFAM" id="SSF47240">
    <property type="entry name" value="Ferritin-like"/>
    <property type="match status" value="1"/>
</dbReference>
<dbReference type="RefSeq" id="WP_061568105.1">
    <property type="nucleotide sequence ID" value="NZ_LQYT01000012.1"/>
</dbReference>
<dbReference type="InterPro" id="IPR012347">
    <property type="entry name" value="Ferritin-like"/>
</dbReference>
<evidence type="ECO:0000313" key="6">
    <source>
        <dbReference type="Proteomes" id="UP000075683"/>
    </source>
</evidence>
<evidence type="ECO:0000256" key="1">
    <source>
        <dbReference type="ARBA" id="ARBA00009497"/>
    </source>
</evidence>
<keyword evidence="3" id="KW-0175">Coiled coil</keyword>
<comment type="similarity">
    <text evidence="1 2">Belongs to the Dps family.</text>
</comment>
<name>A0A150MCL6_9BACI</name>
<feature type="coiled-coil region" evidence="3">
    <location>
        <begin position="97"/>
        <end position="124"/>
    </location>
</feature>
<dbReference type="STRING" id="301148.B4135_1400"/>
<dbReference type="EMBL" id="LQYT01000012">
    <property type="protein sequence ID" value="KYD22270.1"/>
    <property type="molecule type" value="Genomic_DNA"/>
</dbReference>
<dbReference type="Pfam" id="PF00210">
    <property type="entry name" value="Ferritin"/>
    <property type="match status" value="1"/>
</dbReference>
<evidence type="ECO:0000256" key="3">
    <source>
        <dbReference type="SAM" id="Coils"/>
    </source>
</evidence>
<gene>
    <name evidence="5" type="ORF">B4135_1400</name>
</gene>
<dbReference type="PANTHER" id="PTHR42932">
    <property type="entry name" value="GENERAL STRESS PROTEIN 20U"/>
    <property type="match status" value="1"/>
</dbReference>